<accession>A0A9Q3PEW8</accession>
<name>A0A9Q3PEW8_9BASI</name>
<dbReference type="Proteomes" id="UP000765509">
    <property type="component" value="Unassembled WGS sequence"/>
</dbReference>
<gene>
    <name evidence="2" type="ORF">O181_098425</name>
</gene>
<protein>
    <submittedName>
        <fullName evidence="2">Uncharacterized protein</fullName>
    </submittedName>
</protein>
<feature type="compositionally biased region" description="Basic residues" evidence="1">
    <location>
        <begin position="271"/>
        <end position="293"/>
    </location>
</feature>
<feature type="compositionally biased region" description="Basic and acidic residues" evidence="1">
    <location>
        <begin position="245"/>
        <end position="256"/>
    </location>
</feature>
<evidence type="ECO:0000256" key="1">
    <source>
        <dbReference type="SAM" id="MobiDB-lite"/>
    </source>
</evidence>
<feature type="region of interest" description="Disordered" evidence="1">
    <location>
        <begin position="243"/>
        <end position="293"/>
    </location>
</feature>
<proteinExistence type="predicted"/>
<reference evidence="2" key="1">
    <citation type="submission" date="2021-03" db="EMBL/GenBank/DDBJ databases">
        <title>Draft genome sequence of rust myrtle Austropuccinia psidii MF-1, a brazilian biotype.</title>
        <authorList>
            <person name="Quecine M.C."/>
            <person name="Pachon D.M.R."/>
            <person name="Bonatelli M.L."/>
            <person name="Correr F.H."/>
            <person name="Franceschini L.M."/>
            <person name="Leite T.F."/>
            <person name="Margarido G.R.A."/>
            <person name="Almeida C.A."/>
            <person name="Ferrarezi J.A."/>
            <person name="Labate C.A."/>
        </authorList>
    </citation>
    <scope>NUCLEOTIDE SEQUENCE</scope>
    <source>
        <strain evidence="2">MF-1</strain>
    </source>
</reference>
<evidence type="ECO:0000313" key="3">
    <source>
        <dbReference type="Proteomes" id="UP000765509"/>
    </source>
</evidence>
<organism evidence="2 3">
    <name type="scientific">Austropuccinia psidii MF-1</name>
    <dbReference type="NCBI Taxonomy" id="1389203"/>
    <lineage>
        <taxon>Eukaryota</taxon>
        <taxon>Fungi</taxon>
        <taxon>Dikarya</taxon>
        <taxon>Basidiomycota</taxon>
        <taxon>Pucciniomycotina</taxon>
        <taxon>Pucciniomycetes</taxon>
        <taxon>Pucciniales</taxon>
        <taxon>Sphaerophragmiaceae</taxon>
        <taxon>Austropuccinia</taxon>
    </lineage>
</organism>
<dbReference type="EMBL" id="AVOT02067045">
    <property type="protein sequence ID" value="MBW0558710.1"/>
    <property type="molecule type" value="Genomic_DNA"/>
</dbReference>
<evidence type="ECO:0000313" key="2">
    <source>
        <dbReference type="EMBL" id="MBW0558710.1"/>
    </source>
</evidence>
<comment type="caution">
    <text evidence="2">The sequence shown here is derived from an EMBL/GenBank/DDBJ whole genome shotgun (WGS) entry which is preliminary data.</text>
</comment>
<keyword evidence="3" id="KW-1185">Reference proteome</keyword>
<sequence>MESTSTPIVVTASKKKKISTPKLSAASVLMDESMAVAYSDDSAKEEEAVGEPRPPPPKMTIPLAWSKLLQKSSVMVQLLAKAAWGKNMQDPSSGGKGPKNLMIIARAVGENWTGKQFYFSFECYVQSLVASAKWKEKPLMEGQAVFYYEKCGKVFNIDIHEVHPLKKGHGSHQYNYGCWMFKLKSYPPKEIVDEYWTTKPVGPLLVKWKEKNFRFHLSEPCNYCGTEEHKSGNNCPYKVALNSARQRDQPQKKSEVDTVEAGPSIPQGPPSKKKKGNNGKSHGMKKDKGKNKK</sequence>
<dbReference type="AlphaFoldDB" id="A0A9Q3PEW8"/>